<dbReference type="AlphaFoldDB" id="A0A1I4NNZ9"/>
<sequence>MPTKLYRFHCTDGHELVIDLTGRRLPTLAQTRVHAERVALGLMERIERFDWSGWQVEVYDAKGRRVWIRAFVDVNVDVQAA</sequence>
<reference evidence="3" key="1">
    <citation type="submission" date="2016-10" db="EMBL/GenBank/DDBJ databases">
        <authorList>
            <person name="Varghese N."/>
            <person name="Submissions S."/>
        </authorList>
    </citation>
    <scope>NUCLEOTIDE SEQUENCE [LARGE SCALE GENOMIC DNA]</scope>
    <source>
        <strain evidence="3">BL36</strain>
    </source>
</reference>
<evidence type="ECO:0000313" key="2">
    <source>
        <dbReference type="EMBL" id="SFM17254.1"/>
    </source>
</evidence>
<evidence type="ECO:0000313" key="3">
    <source>
        <dbReference type="Proteomes" id="UP000199048"/>
    </source>
</evidence>
<dbReference type="EMBL" id="FOTK01000021">
    <property type="protein sequence ID" value="SFM17254.1"/>
    <property type="molecule type" value="Genomic_DNA"/>
</dbReference>
<keyword evidence="3" id="KW-1185">Reference proteome</keyword>
<feature type="domain" description="DUF6894" evidence="1">
    <location>
        <begin position="5"/>
        <end position="67"/>
    </location>
</feature>
<protein>
    <recommendedName>
        <fullName evidence="1">DUF6894 domain-containing protein</fullName>
    </recommendedName>
</protein>
<dbReference type="RefSeq" id="WP_092043344.1">
    <property type="nucleotide sequence ID" value="NZ_FOTK01000021.1"/>
</dbReference>
<accession>A0A1I4NNZ9</accession>
<dbReference type="InterPro" id="IPR054189">
    <property type="entry name" value="DUF6894"/>
</dbReference>
<dbReference type="Proteomes" id="UP000199048">
    <property type="component" value="Unassembled WGS sequence"/>
</dbReference>
<name>A0A1I4NNZ9_9HYPH</name>
<dbReference type="OrthoDB" id="7933797at2"/>
<evidence type="ECO:0000259" key="1">
    <source>
        <dbReference type="Pfam" id="PF21834"/>
    </source>
</evidence>
<organism evidence="2 3">
    <name type="scientific">Methylobacterium pseudosasicola</name>
    <dbReference type="NCBI Taxonomy" id="582667"/>
    <lineage>
        <taxon>Bacteria</taxon>
        <taxon>Pseudomonadati</taxon>
        <taxon>Pseudomonadota</taxon>
        <taxon>Alphaproteobacteria</taxon>
        <taxon>Hyphomicrobiales</taxon>
        <taxon>Methylobacteriaceae</taxon>
        <taxon>Methylobacterium</taxon>
    </lineage>
</organism>
<dbReference type="Pfam" id="PF21834">
    <property type="entry name" value="DUF6894"/>
    <property type="match status" value="1"/>
</dbReference>
<gene>
    <name evidence="2" type="ORF">SAMN05192568_1021106</name>
</gene>
<proteinExistence type="predicted"/>